<dbReference type="Proteomes" id="UP001187343">
    <property type="component" value="Unassembled WGS sequence"/>
</dbReference>
<organism evidence="2 3">
    <name type="scientific">Cirrhinus molitorella</name>
    <name type="common">mud carp</name>
    <dbReference type="NCBI Taxonomy" id="172907"/>
    <lineage>
        <taxon>Eukaryota</taxon>
        <taxon>Metazoa</taxon>
        <taxon>Chordata</taxon>
        <taxon>Craniata</taxon>
        <taxon>Vertebrata</taxon>
        <taxon>Euteleostomi</taxon>
        <taxon>Actinopterygii</taxon>
        <taxon>Neopterygii</taxon>
        <taxon>Teleostei</taxon>
        <taxon>Ostariophysi</taxon>
        <taxon>Cypriniformes</taxon>
        <taxon>Cyprinidae</taxon>
        <taxon>Labeoninae</taxon>
        <taxon>Labeonini</taxon>
        <taxon>Cirrhinus</taxon>
    </lineage>
</organism>
<keyword evidence="3" id="KW-1185">Reference proteome</keyword>
<name>A0AA88TLU0_9TELE</name>
<proteinExistence type="predicted"/>
<reference evidence="2" key="1">
    <citation type="submission" date="2023-08" db="EMBL/GenBank/DDBJ databases">
        <title>Chromosome-level Genome Assembly of mud carp (Cirrhinus molitorella).</title>
        <authorList>
            <person name="Liu H."/>
        </authorList>
    </citation>
    <scope>NUCLEOTIDE SEQUENCE</scope>
    <source>
        <strain evidence="2">Prfri</strain>
        <tissue evidence="2">Muscle</tissue>
    </source>
</reference>
<sequence length="118" mass="13198">MTQMVEGERERREDKERTDEGQERRSTREHDPALCESVSKGTPGLLFAPSASLCPSKALSKQELCWDSEGRDACLDTPEPNREGATEPWPLWTLAGLFLREGGKELWSQGMMAREGSS</sequence>
<dbReference type="EMBL" id="JAUYZG010000022">
    <property type="protein sequence ID" value="KAK2872465.1"/>
    <property type="molecule type" value="Genomic_DNA"/>
</dbReference>
<gene>
    <name evidence="2" type="ORF">Q8A67_022362</name>
</gene>
<feature type="compositionally biased region" description="Basic and acidic residues" evidence="1">
    <location>
        <begin position="1"/>
        <end position="33"/>
    </location>
</feature>
<evidence type="ECO:0000313" key="2">
    <source>
        <dbReference type="EMBL" id="KAK2872465.1"/>
    </source>
</evidence>
<dbReference type="AlphaFoldDB" id="A0AA88TLU0"/>
<comment type="caution">
    <text evidence="2">The sequence shown here is derived from an EMBL/GenBank/DDBJ whole genome shotgun (WGS) entry which is preliminary data.</text>
</comment>
<protein>
    <submittedName>
        <fullName evidence="2">Uncharacterized protein</fullName>
    </submittedName>
</protein>
<evidence type="ECO:0000256" key="1">
    <source>
        <dbReference type="SAM" id="MobiDB-lite"/>
    </source>
</evidence>
<feature type="region of interest" description="Disordered" evidence="1">
    <location>
        <begin position="1"/>
        <end position="35"/>
    </location>
</feature>
<evidence type="ECO:0000313" key="3">
    <source>
        <dbReference type="Proteomes" id="UP001187343"/>
    </source>
</evidence>
<accession>A0AA88TLU0</accession>